<feature type="coiled-coil region" evidence="1">
    <location>
        <begin position="19"/>
        <end position="46"/>
    </location>
</feature>
<dbReference type="EMBL" id="JAMXFA010000016">
    <property type="protein sequence ID" value="MCT7978708.1"/>
    <property type="molecule type" value="Genomic_DNA"/>
</dbReference>
<proteinExistence type="predicted"/>
<evidence type="ECO:0000256" key="1">
    <source>
        <dbReference type="SAM" id="Coils"/>
    </source>
</evidence>
<organism evidence="2 3">
    <name type="scientific">Laspinema olomoucense D3b</name>
    <dbReference type="NCBI Taxonomy" id="2953688"/>
    <lineage>
        <taxon>Bacteria</taxon>
        <taxon>Bacillati</taxon>
        <taxon>Cyanobacteriota</taxon>
        <taxon>Cyanophyceae</taxon>
        <taxon>Oscillatoriophycideae</taxon>
        <taxon>Oscillatoriales</taxon>
        <taxon>Laspinemataceae</taxon>
        <taxon>Laspinema</taxon>
        <taxon>Laspinema olomoucense</taxon>
    </lineage>
</organism>
<dbReference type="RefSeq" id="WP_261235733.1">
    <property type="nucleotide sequence ID" value="NZ_JAMXFA010000016.1"/>
</dbReference>
<reference evidence="2 3" key="1">
    <citation type="journal article" date="2022" name="Front. Microbiol.">
        <title>High genomic differentiation and limited gene flow indicate recent cryptic speciation within the genus Laspinema (cyanobacteria).</title>
        <authorList>
            <person name="Stanojkovic A."/>
            <person name="Skoupy S."/>
            <person name="Skaloud P."/>
            <person name="Dvorak P."/>
        </authorList>
    </citation>
    <scope>NUCLEOTIDE SEQUENCE [LARGE SCALE GENOMIC DNA]</scope>
    <source>
        <strain evidence="2 3">D3b</strain>
    </source>
</reference>
<keyword evidence="3" id="KW-1185">Reference proteome</keyword>
<sequence length="98" mass="11680">MAEIILKTDNPDRVMDLIKRAIASELERLEKSLKFTKKRLDYFEDKYNQPSHQLKNKLRAEDMEGGDLEYLEWAGEYQLFLELEEQVKVLKSLEYVNP</sequence>
<gene>
    <name evidence="2" type="ORF">NG792_13420</name>
</gene>
<keyword evidence="1" id="KW-0175">Coiled coil</keyword>
<evidence type="ECO:0000313" key="3">
    <source>
        <dbReference type="Proteomes" id="UP001525961"/>
    </source>
</evidence>
<name>A0ABT2N7Q4_9CYAN</name>
<protein>
    <submittedName>
        <fullName evidence="2">Uncharacterized protein</fullName>
    </submittedName>
</protein>
<comment type="caution">
    <text evidence="2">The sequence shown here is derived from an EMBL/GenBank/DDBJ whole genome shotgun (WGS) entry which is preliminary data.</text>
</comment>
<accession>A0ABT2N7Q4</accession>
<evidence type="ECO:0000313" key="2">
    <source>
        <dbReference type="EMBL" id="MCT7978708.1"/>
    </source>
</evidence>
<dbReference type="Proteomes" id="UP001525961">
    <property type="component" value="Unassembled WGS sequence"/>
</dbReference>